<evidence type="ECO:0000256" key="5">
    <source>
        <dbReference type="ARBA" id="ARBA00023004"/>
    </source>
</evidence>
<dbReference type="InterPro" id="IPR050377">
    <property type="entry name" value="Radical_SAM_PqqE_MftC-like"/>
</dbReference>
<evidence type="ECO:0000256" key="6">
    <source>
        <dbReference type="ARBA" id="ARBA00023014"/>
    </source>
</evidence>
<accession>A0A2T0ANB0</accession>
<dbReference type="RefSeq" id="WP_106006004.1">
    <property type="nucleotide sequence ID" value="NZ_CP136419.1"/>
</dbReference>
<feature type="domain" description="Radical SAM core" evidence="7">
    <location>
        <begin position="17"/>
        <end position="231"/>
    </location>
</feature>
<dbReference type="SFLD" id="SFLDG01387">
    <property type="entry name" value="BtrN-like_SPASM_domain_contain"/>
    <property type="match status" value="1"/>
</dbReference>
<evidence type="ECO:0000256" key="4">
    <source>
        <dbReference type="ARBA" id="ARBA00022723"/>
    </source>
</evidence>
<organism evidence="8 9">
    <name type="scientific">Neomoorella humiferrea</name>
    <dbReference type="NCBI Taxonomy" id="676965"/>
    <lineage>
        <taxon>Bacteria</taxon>
        <taxon>Bacillati</taxon>
        <taxon>Bacillota</taxon>
        <taxon>Clostridia</taxon>
        <taxon>Neomoorellales</taxon>
        <taxon>Neomoorellaceae</taxon>
        <taxon>Neomoorella</taxon>
    </lineage>
</organism>
<dbReference type="Pfam" id="PF13186">
    <property type="entry name" value="SPASM"/>
    <property type="match status" value="1"/>
</dbReference>
<comment type="caution">
    <text evidence="8">The sequence shown here is derived from an EMBL/GenBank/DDBJ whole genome shotgun (WGS) entry which is preliminary data.</text>
</comment>
<evidence type="ECO:0000256" key="1">
    <source>
        <dbReference type="ARBA" id="ARBA00001966"/>
    </source>
</evidence>
<dbReference type="GO" id="GO:0051536">
    <property type="term" value="F:iron-sulfur cluster binding"/>
    <property type="evidence" value="ECO:0007669"/>
    <property type="project" value="UniProtKB-KW"/>
</dbReference>
<evidence type="ECO:0000259" key="7">
    <source>
        <dbReference type="PROSITE" id="PS51918"/>
    </source>
</evidence>
<dbReference type="InterPro" id="IPR013785">
    <property type="entry name" value="Aldolase_TIM"/>
</dbReference>
<dbReference type="GO" id="GO:0003824">
    <property type="term" value="F:catalytic activity"/>
    <property type="evidence" value="ECO:0007669"/>
    <property type="project" value="InterPro"/>
</dbReference>
<dbReference type="PROSITE" id="PS51918">
    <property type="entry name" value="RADICAL_SAM"/>
    <property type="match status" value="1"/>
</dbReference>
<keyword evidence="9" id="KW-1185">Reference proteome</keyword>
<sequence length="331" mass="38510">MYDVTEEVLWADKLEVSLLPRTINLEFTNRCNLRCDFCINHQPTFREKGDLPEHILDNLIIELPPSTEISICGVGEPTLHPKFSRYLEKLSSHFTNLSLVTNGQNLTPAIIDSVIASNINKVIVSLDYFSEETYKMRKGGDLEHVCQGIKELFAARKNIKNKLSIQINMLAQKNQESEIERAISFFNQFLGPKDCIYTRSIKTLAGQVKVSTMTEDSWLGLEKFKEDLSKRIDTSKFVVENWCRLLKLKGPIEKRKACRHPYKYCMILWDGTVVGCCIDFNGHLKMGNLNNESLYEIWTGERYNRFRRAMEKLDFRKYKLCESCEEWYKCI</sequence>
<dbReference type="Proteomes" id="UP000238415">
    <property type="component" value="Unassembled WGS sequence"/>
</dbReference>
<protein>
    <submittedName>
        <fullName evidence="8">Molybdenum cofactor biosynthesis protein A</fullName>
    </submittedName>
</protein>
<dbReference type="InterPro" id="IPR007197">
    <property type="entry name" value="rSAM"/>
</dbReference>
<dbReference type="AlphaFoldDB" id="A0A2T0ANB0"/>
<dbReference type="Gene3D" id="3.20.20.70">
    <property type="entry name" value="Aldolase class I"/>
    <property type="match status" value="1"/>
</dbReference>
<dbReference type="InterPro" id="IPR034391">
    <property type="entry name" value="AdoMet-like_SPASM_containing"/>
</dbReference>
<dbReference type="OrthoDB" id="9810775at2"/>
<evidence type="ECO:0000256" key="2">
    <source>
        <dbReference type="ARBA" id="ARBA00022485"/>
    </source>
</evidence>
<reference evidence="8 9" key="1">
    <citation type="submission" date="2018-03" db="EMBL/GenBank/DDBJ databases">
        <title>Genome sequence of Moorella humiferrea DSM 23265.</title>
        <authorList>
            <person name="Poehlein A."/>
            <person name="Daniel R."/>
        </authorList>
    </citation>
    <scope>NUCLEOTIDE SEQUENCE [LARGE SCALE GENOMIC DNA]</scope>
    <source>
        <strain evidence="8 9">DSM 23265</strain>
    </source>
</reference>
<keyword evidence="2" id="KW-0004">4Fe-4S</keyword>
<proteinExistence type="predicted"/>
<dbReference type="SUPFAM" id="SSF102114">
    <property type="entry name" value="Radical SAM enzymes"/>
    <property type="match status" value="1"/>
</dbReference>
<evidence type="ECO:0000313" key="9">
    <source>
        <dbReference type="Proteomes" id="UP000238415"/>
    </source>
</evidence>
<gene>
    <name evidence="8" type="ORF">MOHU_20850</name>
</gene>
<keyword evidence="4" id="KW-0479">Metal-binding</keyword>
<keyword evidence="6" id="KW-0411">Iron-sulfur</keyword>
<evidence type="ECO:0000256" key="3">
    <source>
        <dbReference type="ARBA" id="ARBA00022691"/>
    </source>
</evidence>
<dbReference type="InterPro" id="IPR023885">
    <property type="entry name" value="4Fe4S-binding_SPASM_dom"/>
</dbReference>
<dbReference type="Pfam" id="PF04055">
    <property type="entry name" value="Radical_SAM"/>
    <property type="match status" value="1"/>
</dbReference>
<dbReference type="PANTHER" id="PTHR11228">
    <property type="entry name" value="RADICAL SAM DOMAIN PROTEIN"/>
    <property type="match status" value="1"/>
</dbReference>
<keyword evidence="5" id="KW-0408">Iron</keyword>
<dbReference type="InterPro" id="IPR058240">
    <property type="entry name" value="rSAM_sf"/>
</dbReference>
<dbReference type="CDD" id="cd21109">
    <property type="entry name" value="SPASM"/>
    <property type="match status" value="1"/>
</dbReference>
<keyword evidence="3" id="KW-0949">S-adenosyl-L-methionine</keyword>
<name>A0A2T0ANB0_9FIRM</name>
<dbReference type="GO" id="GO:0046872">
    <property type="term" value="F:metal ion binding"/>
    <property type="evidence" value="ECO:0007669"/>
    <property type="project" value="UniProtKB-KW"/>
</dbReference>
<dbReference type="SFLD" id="SFLDG01067">
    <property type="entry name" value="SPASM/twitch_domain_containing"/>
    <property type="match status" value="1"/>
</dbReference>
<dbReference type="SFLD" id="SFLDS00029">
    <property type="entry name" value="Radical_SAM"/>
    <property type="match status" value="1"/>
</dbReference>
<dbReference type="EMBL" id="PVXM01000049">
    <property type="protein sequence ID" value="PRR70294.1"/>
    <property type="molecule type" value="Genomic_DNA"/>
</dbReference>
<evidence type="ECO:0000313" key="8">
    <source>
        <dbReference type="EMBL" id="PRR70294.1"/>
    </source>
</evidence>
<dbReference type="PANTHER" id="PTHR11228:SF34">
    <property type="entry name" value="TUNGSTEN-CONTAINING ALDEHYDE FERREDOXIN OXIDOREDUCTASE COFACTOR MODIFYING PROTEIN"/>
    <property type="match status" value="1"/>
</dbReference>
<comment type="cofactor">
    <cofactor evidence="1">
        <name>[4Fe-4S] cluster</name>
        <dbReference type="ChEBI" id="CHEBI:49883"/>
    </cofactor>
</comment>
<dbReference type="CDD" id="cd01335">
    <property type="entry name" value="Radical_SAM"/>
    <property type="match status" value="1"/>
</dbReference>